<evidence type="ECO:0000256" key="1">
    <source>
        <dbReference type="RuleBase" id="RU367065"/>
    </source>
</evidence>
<dbReference type="PANTHER" id="PTHR13457">
    <property type="entry name" value="BAP28"/>
    <property type="match status" value="1"/>
</dbReference>
<feature type="region of interest" description="Disordered" evidence="2">
    <location>
        <begin position="613"/>
        <end position="671"/>
    </location>
</feature>
<dbReference type="GO" id="GO:0034455">
    <property type="term" value="C:t-UTP complex"/>
    <property type="evidence" value="ECO:0007669"/>
    <property type="project" value="TreeGrafter"/>
</dbReference>
<keyword evidence="1" id="KW-0690">Ribosome biogenesis</keyword>
<feature type="compositionally biased region" description="Basic and acidic residues" evidence="2">
    <location>
        <begin position="227"/>
        <end position="239"/>
    </location>
</feature>
<keyword evidence="3" id="KW-1185">Reference proteome</keyword>
<dbReference type="AlphaFoldDB" id="A0A1I8FCV7"/>
<keyword evidence="1" id="KW-0687">Ribonucleoprotein</keyword>
<protein>
    <recommendedName>
        <fullName evidence="1">HEAT repeat-containing protein 1</fullName>
    </recommendedName>
</protein>
<sequence length="955" mass="102542">MEAMLQAVFALSQHQTCFPKPPLALAEAAGQSGAAAEPGGAGPHDRQGRVAAGFVCQLVQRAFKAFGAEDEPRLRLFVNLFAQVTLGLLMKPLDEVRLSKCVNCLNFYLLKGMRSAAACYRHSAYQIVQLLAVKHRLSGLRTAHSSAKRDPAEVCLLVATLCRTQKCQVPDEFTERFLELCSACKSNVLNEFPDIVSRSTESVDIVFDENHSLVAKDAAGVAMETKPVDIDASMDEKNGGDQPEAPESRKEDKLKEKKLAARLAAENAVMKLFQTPGLPAESVPAAAAESAETARMRQAMRQVAPEPAPSSPILVIGSLIRLLASPAQSVRRDSLGSLRRLLSLARPDGCSAGPPTSRRRTLRCGTPSRRCSTTPGRSQHDRQWVMRQQLGPACCRLVWLSMAELAGGLAGCSALTPIQRRCLLGQLHFLPELRLAALVASSLAAATTSGAGARSRLDASNQQAEEESTTLVSDIGLCLVAADRAAARTPDADGRVSGLADLIPLQAVLSCARPCPIGAASTPPWACCAAFAAWPQPAPPRCCRGLVDFLVGGWVFRPGRSAARKWRTLLSAYEDMSPSRRPEVFAQLVESVGTGAHLWALLLLLNRRARSLQQQRRKRRQPPSQQQRLSESEDGDADGQFEPPTRRRRLSTSVSISEDPPAAAAQQQQPQQFDSLGSSVLAEFAVSEQLLACAGLIRYLLRRIDPASLGASSSAVSALPFLELDKAADEFGGDEYFGFDELDEELESALLPATAAAAELPAQLESALNFVGAHLSRRDLLAGMAEAENSAAAMTQLFEALVNALLWATGPSSNSSRGAIWPACAFEPSSGASSAVPGVQFLRVVCGLLARPEPAVRRKALDLMLSKLTGLDRAPEQCLCCASLCWTAWLGWSGTIRAARAEASAATATDRWLISDPPGVVLLASFAFLQQCTVTMVDLMVPYLAQLLRLLWSSW</sequence>
<accession>A0A1I8FCV7</accession>
<feature type="region of interest" description="Disordered" evidence="2">
    <location>
        <begin position="349"/>
        <end position="380"/>
    </location>
</feature>
<dbReference type="GO" id="GO:0000462">
    <property type="term" value="P:maturation of SSU-rRNA from tricistronic rRNA transcript (SSU-rRNA, 5.8S rRNA, LSU-rRNA)"/>
    <property type="evidence" value="ECO:0007669"/>
    <property type="project" value="TreeGrafter"/>
</dbReference>
<proteinExistence type="inferred from homology"/>
<dbReference type="GO" id="GO:0030515">
    <property type="term" value="F:snoRNA binding"/>
    <property type="evidence" value="ECO:0007669"/>
    <property type="project" value="TreeGrafter"/>
</dbReference>
<dbReference type="PANTHER" id="PTHR13457:SF1">
    <property type="entry name" value="HEAT REPEAT-CONTAINING PROTEIN 1"/>
    <property type="match status" value="1"/>
</dbReference>
<comment type="similarity">
    <text evidence="1">Belongs to the HEATR1/UTP10 family.</text>
</comment>
<dbReference type="WBParaSite" id="maker-unitig_29727-snap-gene-0.2-mRNA-1">
    <property type="protein sequence ID" value="maker-unitig_29727-snap-gene-0.2-mRNA-1"/>
    <property type="gene ID" value="maker-unitig_29727-snap-gene-0.2"/>
</dbReference>
<evidence type="ECO:0000313" key="4">
    <source>
        <dbReference type="WBParaSite" id="maker-unitig_29727-snap-gene-0.2-mRNA-1"/>
    </source>
</evidence>
<feature type="compositionally biased region" description="Low complexity" evidence="2">
    <location>
        <begin position="660"/>
        <end position="671"/>
    </location>
</feature>
<organism evidence="3 4">
    <name type="scientific">Macrostomum lignano</name>
    <dbReference type="NCBI Taxonomy" id="282301"/>
    <lineage>
        <taxon>Eukaryota</taxon>
        <taxon>Metazoa</taxon>
        <taxon>Spiralia</taxon>
        <taxon>Lophotrochozoa</taxon>
        <taxon>Platyhelminthes</taxon>
        <taxon>Rhabditophora</taxon>
        <taxon>Macrostomorpha</taxon>
        <taxon>Macrostomida</taxon>
        <taxon>Macrostomidae</taxon>
        <taxon>Macrostomum</taxon>
    </lineage>
</organism>
<dbReference type="GO" id="GO:0032040">
    <property type="term" value="C:small-subunit processome"/>
    <property type="evidence" value="ECO:0007669"/>
    <property type="project" value="TreeGrafter"/>
</dbReference>
<comment type="subcellular location">
    <subcellularLocation>
        <location evidence="1">Nucleus</location>
        <location evidence="1">Nucleolus</location>
    </subcellularLocation>
</comment>
<keyword evidence="1" id="KW-0698">rRNA processing</keyword>
<dbReference type="InterPro" id="IPR040191">
    <property type="entry name" value="UTP10"/>
</dbReference>
<dbReference type="GO" id="GO:0045943">
    <property type="term" value="P:positive regulation of transcription by RNA polymerase I"/>
    <property type="evidence" value="ECO:0007669"/>
    <property type="project" value="TreeGrafter"/>
</dbReference>
<evidence type="ECO:0000256" key="2">
    <source>
        <dbReference type="SAM" id="MobiDB-lite"/>
    </source>
</evidence>
<keyword evidence="1" id="KW-0539">Nucleus</keyword>
<comment type="function">
    <text evidence="1">Involved in nucleolar processing of pre-18S ribosomal RNA.</text>
</comment>
<feature type="region of interest" description="Disordered" evidence="2">
    <location>
        <begin position="227"/>
        <end position="255"/>
    </location>
</feature>
<reference evidence="4" key="1">
    <citation type="submission" date="2016-11" db="UniProtKB">
        <authorList>
            <consortium name="WormBaseParasite"/>
        </authorList>
    </citation>
    <scope>IDENTIFICATION</scope>
</reference>
<name>A0A1I8FCV7_9PLAT</name>
<dbReference type="GO" id="GO:0030686">
    <property type="term" value="C:90S preribosome"/>
    <property type="evidence" value="ECO:0007669"/>
    <property type="project" value="TreeGrafter"/>
</dbReference>
<dbReference type="Proteomes" id="UP000095280">
    <property type="component" value="Unplaced"/>
</dbReference>
<evidence type="ECO:0000313" key="3">
    <source>
        <dbReference type="Proteomes" id="UP000095280"/>
    </source>
</evidence>
<feature type="compositionally biased region" description="Basic and acidic residues" evidence="2">
    <location>
        <begin position="246"/>
        <end position="255"/>
    </location>
</feature>